<feature type="transmembrane region" description="Helical" evidence="1">
    <location>
        <begin position="247"/>
        <end position="267"/>
    </location>
</feature>
<protein>
    <recommendedName>
        <fullName evidence="5">Secreted protein</fullName>
    </recommendedName>
</protein>
<gene>
    <name evidence="3" type="ORF">B0H17DRAFT_308973</name>
</gene>
<feature type="signal peptide" evidence="2">
    <location>
        <begin position="1"/>
        <end position="20"/>
    </location>
</feature>
<dbReference type="AlphaFoldDB" id="A0AAD7CUY5"/>
<dbReference type="EMBL" id="JARKIE010000231">
    <property type="protein sequence ID" value="KAJ7663569.1"/>
    <property type="molecule type" value="Genomic_DNA"/>
</dbReference>
<dbReference type="Proteomes" id="UP001221757">
    <property type="component" value="Unassembled WGS sequence"/>
</dbReference>
<keyword evidence="4" id="KW-1185">Reference proteome</keyword>
<keyword evidence="2" id="KW-0732">Signal</keyword>
<keyword evidence="1" id="KW-0812">Transmembrane</keyword>
<evidence type="ECO:0008006" key="5">
    <source>
        <dbReference type="Google" id="ProtNLM"/>
    </source>
</evidence>
<feature type="chain" id="PRO_5041962735" description="Secreted protein" evidence="2">
    <location>
        <begin position="21"/>
        <end position="268"/>
    </location>
</feature>
<comment type="caution">
    <text evidence="3">The sequence shown here is derived from an EMBL/GenBank/DDBJ whole genome shotgun (WGS) entry which is preliminary data.</text>
</comment>
<accession>A0AAD7CUY5</accession>
<keyword evidence="1" id="KW-1133">Transmembrane helix</keyword>
<evidence type="ECO:0000313" key="3">
    <source>
        <dbReference type="EMBL" id="KAJ7663569.1"/>
    </source>
</evidence>
<dbReference type="PANTHER" id="PTHR34862">
    <property type="entry name" value="SPARK DOMAIN-CONTAINING PROTEIN"/>
    <property type="match status" value="1"/>
</dbReference>
<sequence>MMMILPTFLGLATAAGLAVAAPAIAARADLPNSSSCVAAIGNILNSSDPAFGCLQPNSLRAVLNPTAAANTVATVYAGIVGTWLNDMCSVGSCSTATLSQVATQISAGCGGTKLANISIPSGAGLLATLTTGYPVIRESMCLVNTTTKTFCLADTITALGNATADAATPPADALVAALILQTLTGGGCTECSKAAFQINSKAFQISNTVGIQATCDANFLAGLKNPPVGVSHNATTSQFTTTGKNNGAGTLSAPTLGLLFVALFFGLL</sequence>
<dbReference type="PANTHER" id="PTHR34862:SF1">
    <property type="entry name" value="SPARK DOMAIN-CONTAINING PROTEIN"/>
    <property type="match status" value="1"/>
</dbReference>
<evidence type="ECO:0000256" key="2">
    <source>
        <dbReference type="SAM" id="SignalP"/>
    </source>
</evidence>
<name>A0AAD7CUY5_MYCRO</name>
<keyword evidence="1" id="KW-0472">Membrane</keyword>
<evidence type="ECO:0000256" key="1">
    <source>
        <dbReference type="SAM" id="Phobius"/>
    </source>
</evidence>
<organism evidence="3 4">
    <name type="scientific">Mycena rosella</name>
    <name type="common">Pink bonnet</name>
    <name type="synonym">Agaricus rosellus</name>
    <dbReference type="NCBI Taxonomy" id="1033263"/>
    <lineage>
        <taxon>Eukaryota</taxon>
        <taxon>Fungi</taxon>
        <taxon>Dikarya</taxon>
        <taxon>Basidiomycota</taxon>
        <taxon>Agaricomycotina</taxon>
        <taxon>Agaricomycetes</taxon>
        <taxon>Agaricomycetidae</taxon>
        <taxon>Agaricales</taxon>
        <taxon>Marasmiineae</taxon>
        <taxon>Mycenaceae</taxon>
        <taxon>Mycena</taxon>
    </lineage>
</organism>
<evidence type="ECO:0000313" key="4">
    <source>
        <dbReference type="Proteomes" id="UP001221757"/>
    </source>
</evidence>
<proteinExistence type="predicted"/>
<reference evidence="3" key="1">
    <citation type="submission" date="2023-03" db="EMBL/GenBank/DDBJ databases">
        <title>Massive genome expansion in bonnet fungi (Mycena s.s.) driven by repeated elements and novel gene families across ecological guilds.</title>
        <authorList>
            <consortium name="Lawrence Berkeley National Laboratory"/>
            <person name="Harder C.B."/>
            <person name="Miyauchi S."/>
            <person name="Viragh M."/>
            <person name="Kuo A."/>
            <person name="Thoen E."/>
            <person name="Andreopoulos B."/>
            <person name="Lu D."/>
            <person name="Skrede I."/>
            <person name="Drula E."/>
            <person name="Henrissat B."/>
            <person name="Morin E."/>
            <person name="Kohler A."/>
            <person name="Barry K."/>
            <person name="LaButti K."/>
            <person name="Morin E."/>
            <person name="Salamov A."/>
            <person name="Lipzen A."/>
            <person name="Mereny Z."/>
            <person name="Hegedus B."/>
            <person name="Baldrian P."/>
            <person name="Stursova M."/>
            <person name="Weitz H."/>
            <person name="Taylor A."/>
            <person name="Grigoriev I.V."/>
            <person name="Nagy L.G."/>
            <person name="Martin F."/>
            <person name="Kauserud H."/>
        </authorList>
    </citation>
    <scope>NUCLEOTIDE SEQUENCE</scope>
    <source>
        <strain evidence="3">CBHHK067</strain>
    </source>
</reference>